<evidence type="ECO:0000313" key="1">
    <source>
        <dbReference type="EMBL" id="AKH43213.1"/>
    </source>
</evidence>
<dbReference type="OrthoDB" id="7189112at2"/>
<dbReference type="PROSITE" id="PS51318">
    <property type="entry name" value="TAT"/>
    <property type="match status" value="1"/>
</dbReference>
<gene>
    <name evidence="1" type="ORF">WYH_02180</name>
</gene>
<reference evidence="1" key="1">
    <citation type="submission" date="2015-05" db="EMBL/GenBank/DDBJ databases">
        <title>The complete genome of Altererythrobacter atlanticus strain 26DY36.</title>
        <authorList>
            <person name="Wu Y.-H."/>
            <person name="Cheng H."/>
            <person name="Wu X.-W."/>
        </authorList>
    </citation>
    <scope>NUCLEOTIDE SEQUENCE [LARGE SCALE GENOMIC DNA]</scope>
    <source>
        <strain evidence="1">26DY36</strain>
    </source>
</reference>
<name>A0A0F7KRX9_9SPHN</name>
<dbReference type="Pfam" id="PF09912">
    <property type="entry name" value="DUF2141"/>
    <property type="match status" value="1"/>
</dbReference>
<sequence length="174" mass="18703">MPNTIPNALRISGRAVMLAAAALTGLAAAGPAQAQTEYRQKISNDMTRCQAGKPSAVMVTVDDIKSAQGTIRVQLYRGTKADWLEKGRWLYRIEAPARAGTMTFCLPAPGPGTYGVAVRHDVNKNGSTDITQDGGAMSNNPSLNVFNLGKPSYKKTAFEVGNSVKSIRIQMRYL</sequence>
<protein>
    <submittedName>
        <fullName evidence="1">Uncharacterized protein</fullName>
    </submittedName>
</protein>
<dbReference type="InterPro" id="IPR006311">
    <property type="entry name" value="TAT_signal"/>
</dbReference>
<dbReference type="EMBL" id="CP011452">
    <property type="protein sequence ID" value="AKH43213.1"/>
    <property type="molecule type" value="Genomic_DNA"/>
</dbReference>
<dbReference type="PATRIC" id="fig|1267766.3.peg.2207"/>
<dbReference type="AlphaFoldDB" id="A0A0F7KRX9"/>
<organism evidence="1 2">
    <name type="scientific">Croceibacterium atlanticum</name>
    <dbReference type="NCBI Taxonomy" id="1267766"/>
    <lineage>
        <taxon>Bacteria</taxon>
        <taxon>Pseudomonadati</taxon>
        <taxon>Pseudomonadota</taxon>
        <taxon>Alphaproteobacteria</taxon>
        <taxon>Sphingomonadales</taxon>
        <taxon>Erythrobacteraceae</taxon>
        <taxon>Croceibacterium</taxon>
    </lineage>
</organism>
<evidence type="ECO:0000313" key="2">
    <source>
        <dbReference type="Proteomes" id="UP000034392"/>
    </source>
</evidence>
<dbReference type="STRING" id="1267766.WYH_02180"/>
<dbReference type="KEGG" id="aay:WYH_02180"/>
<keyword evidence="2" id="KW-1185">Reference proteome</keyword>
<proteinExistence type="predicted"/>
<dbReference type="Proteomes" id="UP000034392">
    <property type="component" value="Chromosome"/>
</dbReference>
<dbReference type="InterPro" id="IPR018673">
    <property type="entry name" value="DUF2141"/>
</dbReference>
<accession>A0A0F7KRX9</accession>
<dbReference type="RefSeq" id="WP_046903830.1">
    <property type="nucleotide sequence ID" value="NZ_CP011452.2"/>
</dbReference>